<evidence type="ECO:0000256" key="1">
    <source>
        <dbReference type="SAM" id="MobiDB-lite"/>
    </source>
</evidence>
<sequence length="576" mass="57755">MVGCDGRRKDGGMTSAPSPGGPSWKQNPATPHPADRPASSSFFRWLRGLDITRAPDRWVGGVAGGVARRTGLDLALVRGLIVILSVFGGIGVLLYGLAWALLPEPDGRIHVEQAGRGSWTSGLSGAAALVAIGLWRPNLPFLGDGGGGGLLWTLFWIGAVVLFVYWIVNRSGGGRARPDLPGGGPAAPGNGPTHPSGPAPFGPAPFGPAPFGPSSTGPAPGGTDPSQGPSDAPSDSSADGPADRAAGGSGGAPDSPTGRQGDDGPGAGRMHGDASFGEDIHHTVPLPYQPEARVGSTLSYPLPYQPGQAAWSGSPTAYLGSRPLEPDLLRGAARTVPQRCSTRPSGSATALLIGGAITVAAVLLALDYVGVLGLVNSAVVALAAAAIVLALGIVALGTRGRSSGLVGLVAALATIGALASSFTVVGGAWVVAQENRTTPASLQAASDGFSILAAETTIDLTGLPAPTRDVVVPVNSLVSDVTVIVPEDVPVEVRTRMALGSADARGTAEDIGTPSPEFRSDGGVLRLSDGELNPDAAGAALILDVRGAMSDVTIRTASDTVGSDPRTDTTPTGETP</sequence>
<dbReference type="Pfam" id="PF09922">
    <property type="entry name" value="LiaF-like_C"/>
    <property type="match status" value="1"/>
</dbReference>
<evidence type="ECO:0000259" key="3">
    <source>
        <dbReference type="Pfam" id="PF04024"/>
    </source>
</evidence>
<evidence type="ECO:0000313" key="6">
    <source>
        <dbReference type="Proteomes" id="UP000239187"/>
    </source>
</evidence>
<evidence type="ECO:0000256" key="2">
    <source>
        <dbReference type="SAM" id="Phobius"/>
    </source>
</evidence>
<protein>
    <recommendedName>
        <fullName evidence="7">Phage shock protein PspC N-terminal domain-containing protein</fullName>
    </recommendedName>
</protein>
<feature type="transmembrane region" description="Helical" evidence="2">
    <location>
        <begin position="405"/>
        <end position="432"/>
    </location>
</feature>
<reference evidence="5 6" key="1">
    <citation type="submission" date="2017-11" db="EMBL/GenBank/DDBJ databases">
        <title>Draft genome of Arthrobacter agilis strain UMCV2, a plant growth-promoting rhizobacterium and biocontrol capacity of phytopathogenic fungi.</title>
        <authorList>
            <person name="Martinez-Camara R."/>
            <person name="Santoyo G."/>
            <person name="Moreno-Hagelsieb G."/>
            <person name="Valencia-Cantero E."/>
        </authorList>
    </citation>
    <scope>NUCLEOTIDE SEQUENCE [LARGE SCALE GENOMIC DNA]</scope>
    <source>
        <strain evidence="5 6">UMCV2</strain>
    </source>
</reference>
<dbReference type="InterPro" id="IPR007168">
    <property type="entry name" value="Phageshock_PspC_N"/>
</dbReference>
<keyword evidence="2" id="KW-0812">Transmembrane</keyword>
<accession>A0A2L0UET7</accession>
<dbReference type="EMBL" id="CP024915">
    <property type="protein sequence ID" value="AUZ87770.1"/>
    <property type="molecule type" value="Genomic_DNA"/>
</dbReference>
<feature type="domain" description="Cell wall-active antibiotics response LiaF-like C-terminal" evidence="4">
    <location>
        <begin position="452"/>
        <end position="504"/>
    </location>
</feature>
<dbReference type="Pfam" id="PF04024">
    <property type="entry name" value="PspC"/>
    <property type="match status" value="1"/>
</dbReference>
<keyword evidence="2" id="KW-0472">Membrane</keyword>
<feature type="region of interest" description="Disordered" evidence="1">
    <location>
        <begin position="178"/>
        <end position="282"/>
    </location>
</feature>
<feature type="compositionally biased region" description="Pro residues" evidence="1">
    <location>
        <begin position="195"/>
        <end position="211"/>
    </location>
</feature>
<dbReference type="InterPro" id="IPR024425">
    <property type="entry name" value="LiaF-like_C"/>
</dbReference>
<feature type="compositionally biased region" description="Low complexity" evidence="1">
    <location>
        <begin position="212"/>
        <end position="256"/>
    </location>
</feature>
<feature type="transmembrane region" description="Helical" evidence="2">
    <location>
        <begin position="348"/>
        <end position="366"/>
    </location>
</feature>
<evidence type="ECO:0008006" key="7">
    <source>
        <dbReference type="Google" id="ProtNLM"/>
    </source>
</evidence>
<organism evidence="5 6">
    <name type="scientific">Arthrobacter agilis</name>
    <dbReference type="NCBI Taxonomy" id="37921"/>
    <lineage>
        <taxon>Bacteria</taxon>
        <taxon>Bacillati</taxon>
        <taxon>Actinomycetota</taxon>
        <taxon>Actinomycetes</taxon>
        <taxon>Micrococcales</taxon>
        <taxon>Micrococcaceae</taxon>
        <taxon>Arthrobacter</taxon>
    </lineage>
</organism>
<feature type="compositionally biased region" description="Basic and acidic residues" evidence="1">
    <location>
        <begin position="1"/>
        <end position="11"/>
    </location>
</feature>
<feature type="transmembrane region" description="Helical" evidence="2">
    <location>
        <begin position="378"/>
        <end position="398"/>
    </location>
</feature>
<feature type="transmembrane region" description="Helical" evidence="2">
    <location>
        <begin position="80"/>
        <end position="102"/>
    </location>
</feature>
<gene>
    <name evidence="5" type="ORF">CVO76_09125</name>
</gene>
<proteinExistence type="predicted"/>
<feature type="region of interest" description="Disordered" evidence="1">
    <location>
        <begin position="1"/>
        <end position="38"/>
    </location>
</feature>
<feature type="domain" description="Phage shock protein PspC N-terminal" evidence="3">
    <location>
        <begin position="53"/>
        <end position="104"/>
    </location>
</feature>
<dbReference type="Proteomes" id="UP000239187">
    <property type="component" value="Chromosome"/>
</dbReference>
<keyword evidence="2" id="KW-1133">Transmembrane helix</keyword>
<evidence type="ECO:0000259" key="4">
    <source>
        <dbReference type="Pfam" id="PF09922"/>
    </source>
</evidence>
<dbReference type="AlphaFoldDB" id="A0A2L0UET7"/>
<feature type="transmembrane region" description="Helical" evidence="2">
    <location>
        <begin position="147"/>
        <end position="168"/>
    </location>
</feature>
<feature type="region of interest" description="Disordered" evidence="1">
    <location>
        <begin position="555"/>
        <end position="576"/>
    </location>
</feature>
<evidence type="ECO:0000313" key="5">
    <source>
        <dbReference type="EMBL" id="AUZ87770.1"/>
    </source>
</evidence>
<name>A0A2L0UET7_9MICC</name>